<dbReference type="InterPro" id="IPR029058">
    <property type="entry name" value="AB_hydrolase_fold"/>
</dbReference>
<proteinExistence type="inferred from homology"/>
<dbReference type="InterPro" id="IPR013094">
    <property type="entry name" value="AB_hydrolase_3"/>
</dbReference>
<comment type="caution">
    <text evidence="3">The sequence shown here is derived from an EMBL/GenBank/DDBJ whole genome shotgun (WGS) entry which is preliminary data.</text>
</comment>
<dbReference type="Pfam" id="PF07859">
    <property type="entry name" value="Abhydrolase_3"/>
    <property type="match status" value="1"/>
</dbReference>
<evidence type="ECO:0000313" key="3">
    <source>
        <dbReference type="EMBL" id="MTL93587.1"/>
    </source>
</evidence>
<dbReference type="EMBL" id="WMQV01000005">
    <property type="protein sequence ID" value="MTL93587.1"/>
    <property type="molecule type" value="Genomic_DNA"/>
</dbReference>
<dbReference type="PANTHER" id="PTHR48081">
    <property type="entry name" value="AB HYDROLASE SUPERFAMILY PROTEIN C4A8.06C"/>
    <property type="match status" value="1"/>
</dbReference>
<dbReference type="Gene3D" id="3.40.50.1820">
    <property type="entry name" value="alpha/beta hydrolase"/>
    <property type="match status" value="1"/>
</dbReference>
<dbReference type="InterPro" id="IPR033140">
    <property type="entry name" value="Lipase_GDXG_put_SER_AS"/>
</dbReference>
<keyword evidence="2 3" id="KW-0378">Hydrolase</keyword>
<reference evidence="3" key="1">
    <citation type="journal article" date="2019" name="Nat. Med.">
        <title>A library of human gut bacterial isolates paired with longitudinal multiomics data enables mechanistic microbiome research.</title>
        <authorList>
            <person name="Poyet M."/>
            <person name="Groussin M."/>
            <person name="Gibbons S.M."/>
            <person name="Avila-Pacheco J."/>
            <person name="Jiang X."/>
            <person name="Kearney S.M."/>
            <person name="Perrotta A.R."/>
            <person name="Berdy B."/>
            <person name="Zhao S."/>
            <person name="Lieberman T.D."/>
            <person name="Swanson P.K."/>
            <person name="Smith M."/>
            <person name="Roesemann S."/>
            <person name="Alexander J.E."/>
            <person name="Rich S.A."/>
            <person name="Livny J."/>
            <person name="Vlamakis H."/>
            <person name="Clish C."/>
            <person name="Bullock K."/>
            <person name="Deik A."/>
            <person name="Scott J."/>
            <person name="Pierce K.A."/>
            <person name="Xavier R.J."/>
            <person name="Alm E.J."/>
        </authorList>
    </citation>
    <scope>NUCLEOTIDE SEQUENCE</scope>
    <source>
        <strain evidence="3">BIOML-A179</strain>
    </source>
</reference>
<dbReference type="InterPro" id="IPR050300">
    <property type="entry name" value="GDXG_lipolytic_enzyme"/>
</dbReference>
<dbReference type="AlphaFoldDB" id="A0A6I3NBA3"/>
<accession>A0A6I3NBA3</accession>
<evidence type="ECO:0000256" key="1">
    <source>
        <dbReference type="ARBA" id="ARBA00010515"/>
    </source>
</evidence>
<dbReference type="SUPFAM" id="SSF53474">
    <property type="entry name" value="alpha/beta-Hydrolases"/>
    <property type="match status" value="1"/>
</dbReference>
<comment type="similarity">
    <text evidence="1">Belongs to the 'GDXG' lipolytic enzyme family.</text>
</comment>
<dbReference type="PANTHER" id="PTHR48081:SF8">
    <property type="entry name" value="ALPHA_BETA HYDROLASE FOLD-3 DOMAIN-CONTAINING PROTEIN-RELATED"/>
    <property type="match status" value="1"/>
</dbReference>
<dbReference type="GO" id="GO:0016787">
    <property type="term" value="F:hydrolase activity"/>
    <property type="evidence" value="ECO:0007669"/>
    <property type="project" value="UniProtKB-KW"/>
</dbReference>
<name>A0A6I3NBA3_9FIRM</name>
<dbReference type="RefSeq" id="WP_129821587.1">
    <property type="nucleotide sequence ID" value="NZ_RCYV01000013.1"/>
</dbReference>
<protein>
    <submittedName>
        <fullName evidence="3">Alpha/beta hydrolase fold domain-containing protein</fullName>
    </submittedName>
</protein>
<gene>
    <name evidence="3" type="ORF">GMA64_03505</name>
</gene>
<organism evidence="3">
    <name type="scientific">Turicibacter sanguinis</name>
    <dbReference type="NCBI Taxonomy" id="154288"/>
    <lineage>
        <taxon>Bacteria</taxon>
        <taxon>Bacillati</taxon>
        <taxon>Bacillota</taxon>
        <taxon>Erysipelotrichia</taxon>
        <taxon>Erysipelotrichales</taxon>
        <taxon>Turicibacteraceae</taxon>
        <taxon>Turicibacter</taxon>
    </lineage>
</organism>
<dbReference type="PROSITE" id="PS01174">
    <property type="entry name" value="LIPASE_GDXG_SER"/>
    <property type="match status" value="1"/>
</dbReference>
<sequence>MKSLTINYQQCLDKLSKIKMITINGVPTQIKEVPELTKGLDPRVKIQRLKPKVEFSKVDDTVFEGIEIGRIRQGMGFDNLDISEGIIVKHEILDGVPVRIYYPINHKGLLPALIFIHGGGFYGGDLNVVENPCKAMAQKAHVVVVSIDYCLSPEAPFPHGLNDCDTVVNYIFNHANDLGIDSNRVGISGDSAGGNLAAGCVLRDVKSLRRIKYMALLYPVVSLSEEGYQFSLDQYTFESDDELVKRTIHSIKNCMPLINELYVRDEIPLVHPELSPLMVEDLSQFPKTLIVSAEYDFLRLQDEAYVNRLNAAGVEVRYIQYKGMDHAFLDKCGVYPQAEDCMNEIAKDLKKL</sequence>
<evidence type="ECO:0000256" key="2">
    <source>
        <dbReference type="ARBA" id="ARBA00022801"/>
    </source>
</evidence>